<organism evidence="1 2">
    <name type="scientific">Candidatus Enterococcus avicola</name>
    <dbReference type="NCBI Taxonomy" id="2838561"/>
    <lineage>
        <taxon>Bacteria</taxon>
        <taxon>Bacillati</taxon>
        <taxon>Bacillota</taxon>
        <taxon>Bacilli</taxon>
        <taxon>Lactobacillales</taxon>
        <taxon>Enterococcaceae</taxon>
        <taxon>Enterococcus</taxon>
    </lineage>
</organism>
<comment type="caution">
    <text evidence="1">The sequence shown here is derived from an EMBL/GenBank/DDBJ whole genome shotgun (WGS) entry which is preliminary data.</text>
</comment>
<protein>
    <submittedName>
        <fullName evidence="1">WG repeat-containing protein</fullName>
    </submittedName>
</protein>
<dbReference type="EMBL" id="DXBN01000030">
    <property type="protein sequence ID" value="HIZ52568.1"/>
    <property type="molecule type" value="Genomic_DNA"/>
</dbReference>
<proteinExistence type="predicted"/>
<reference evidence="1" key="2">
    <citation type="submission" date="2021-04" db="EMBL/GenBank/DDBJ databases">
        <authorList>
            <person name="Gilroy R."/>
        </authorList>
    </citation>
    <scope>NUCLEOTIDE SEQUENCE</scope>
    <source>
        <strain evidence="1">CHK172-16539</strain>
    </source>
</reference>
<dbReference type="Proteomes" id="UP000824063">
    <property type="component" value="Unassembled WGS sequence"/>
</dbReference>
<reference evidence="1" key="1">
    <citation type="journal article" date="2021" name="PeerJ">
        <title>Extensive microbial diversity within the chicken gut microbiome revealed by metagenomics and culture.</title>
        <authorList>
            <person name="Gilroy R."/>
            <person name="Ravi A."/>
            <person name="Getino M."/>
            <person name="Pursley I."/>
            <person name="Horton D.L."/>
            <person name="Alikhan N.F."/>
            <person name="Baker D."/>
            <person name="Gharbi K."/>
            <person name="Hall N."/>
            <person name="Watson M."/>
            <person name="Adriaenssens E.M."/>
            <person name="Foster-Nyarko E."/>
            <person name="Jarju S."/>
            <person name="Secka A."/>
            <person name="Antonio M."/>
            <person name="Oren A."/>
            <person name="Chaudhuri R.R."/>
            <person name="La Ragione R."/>
            <person name="Hildebrand F."/>
            <person name="Pallen M.J."/>
        </authorList>
    </citation>
    <scope>NUCLEOTIDE SEQUENCE</scope>
    <source>
        <strain evidence="1">CHK172-16539</strain>
    </source>
</reference>
<dbReference type="PANTHER" id="PTHR37841:SF1">
    <property type="entry name" value="DUF3298 DOMAIN-CONTAINING PROTEIN"/>
    <property type="match status" value="1"/>
</dbReference>
<dbReference type="InterPro" id="IPR032774">
    <property type="entry name" value="WG_beta_rep"/>
</dbReference>
<evidence type="ECO:0000313" key="2">
    <source>
        <dbReference type="Proteomes" id="UP000824063"/>
    </source>
</evidence>
<accession>A0A9D2F5Y3</accession>
<name>A0A9D2F5Y3_9ENTE</name>
<dbReference type="AlphaFoldDB" id="A0A9D2F5Y3"/>
<evidence type="ECO:0000313" key="1">
    <source>
        <dbReference type="EMBL" id="HIZ52568.1"/>
    </source>
</evidence>
<sequence length="299" mass="33363">MFVKNDANGEAKYGFIDRAGKEGIPGKYFSASDFSEGWASVVLTQGSKAEFINSDGKVLLKPAYENVRPYGSGMIPFMNEPGKIGYTNDKDELVIDLKFEEGLSFIGEVAPVKMNGKWGLTDKSGNMKVEAKYDGIYKVPGDQLFITAINQKYGLINDQGEILFEPTYQAVVNSSVKKNPDDYVYTLLLDDKFGILDPKTGEIIIEPKFQNKIVYRNGYAIAQENGKFGIIDKQGQYVLEHKFSSIGEYNHGVLPVMIDLFEDEMIDSPLKPNQEDLTSTYGFINLDEEVVLSLGNENF</sequence>
<gene>
    <name evidence="1" type="ORF">IAA20_01300</name>
</gene>
<dbReference type="SUPFAM" id="SSF69360">
    <property type="entry name" value="Cell wall binding repeat"/>
    <property type="match status" value="1"/>
</dbReference>
<dbReference type="PANTHER" id="PTHR37841">
    <property type="entry name" value="GLR2918 PROTEIN"/>
    <property type="match status" value="1"/>
</dbReference>
<dbReference type="Pfam" id="PF14903">
    <property type="entry name" value="WG_beta_rep"/>
    <property type="match status" value="6"/>
</dbReference>